<evidence type="ECO:0000313" key="1">
    <source>
        <dbReference type="EMBL" id="MFC4029040.1"/>
    </source>
</evidence>
<dbReference type="Proteomes" id="UP001595793">
    <property type="component" value="Unassembled WGS sequence"/>
</dbReference>
<reference evidence="2" key="1">
    <citation type="journal article" date="2019" name="Int. J. Syst. Evol. Microbiol.">
        <title>The Global Catalogue of Microorganisms (GCM) 10K type strain sequencing project: providing services to taxonomists for standard genome sequencing and annotation.</title>
        <authorList>
            <consortium name="The Broad Institute Genomics Platform"/>
            <consortium name="The Broad Institute Genome Sequencing Center for Infectious Disease"/>
            <person name="Wu L."/>
            <person name="Ma J."/>
        </authorList>
    </citation>
    <scope>NUCLEOTIDE SEQUENCE [LARGE SCALE GENOMIC DNA]</scope>
    <source>
        <strain evidence="2">CECT 9128</strain>
    </source>
</reference>
<organism evidence="1 2">
    <name type="scientific">Zunongwangia endophytica</name>
    <dbReference type="NCBI Taxonomy" id="1808945"/>
    <lineage>
        <taxon>Bacteria</taxon>
        <taxon>Pseudomonadati</taxon>
        <taxon>Bacteroidota</taxon>
        <taxon>Flavobacteriia</taxon>
        <taxon>Flavobacteriales</taxon>
        <taxon>Flavobacteriaceae</taxon>
        <taxon>Zunongwangia</taxon>
    </lineage>
</organism>
<dbReference type="RefSeq" id="WP_290236751.1">
    <property type="nucleotide sequence ID" value="NZ_JAUFPZ010000002.1"/>
</dbReference>
<accession>A0ABV8HAQ6</accession>
<keyword evidence="2" id="KW-1185">Reference proteome</keyword>
<name>A0ABV8HAQ6_9FLAO</name>
<sequence length="138" mass="16156">MELKYSGSHLKTKRLVHRANQLFVSPFYKNEIRNYLVKQGKGDYYESFKTILEYNKEISVKTFFSFLSKNRMKASSNVVYVNTMKMNGAHRDLLALLTEKTFMAMDCDSEISKKLDLKSKVNRDILFKEIGKISKSYI</sequence>
<protein>
    <submittedName>
        <fullName evidence="1">Uncharacterized protein</fullName>
    </submittedName>
</protein>
<comment type="caution">
    <text evidence="1">The sequence shown here is derived from an EMBL/GenBank/DDBJ whole genome shotgun (WGS) entry which is preliminary data.</text>
</comment>
<gene>
    <name evidence="1" type="ORF">ACFOS1_16575</name>
</gene>
<proteinExistence type="predicted"/>
<dbReference type="EMBL" id="JBHSAS010000012">
    <property type="protein sequence ID" value="MFC4029040.1"/>
    <property type="molecule type" value="Genomic_DNA"/>
</dbReference>
<evidence type="ECO:0000313" key="2">
    <source>
        <dbReference type="Proteomes" id="UP001595793"/>
    </source>
</evidence>